<organism evidence="2 3">
    <name type="scientific">Tautonia sociabilis</name>
    <dbReference type="NCBI Taxonomy" id="2080755"/>
    <lineage>
        <taxon>Bacteria</taxon>
        <taxon>Pseudomonadati</taxon>
        <taxon>Planctomycetota</taxon>
        <taxon>Planctomycetia</taxon>
        <taxon>Isosphaerales</taxon>
        <taxon>Isosphaeraceae</taxon>
        <taxon>Tautonia</taxon>
    </lineage>
</organism>
<feature type="transmembrane region" description="Helical" evidence="1">
    <location>
        <begin position="211"/>
        <end position="234"/>
    </location>
</feature>
<protein>
    <submittedName>
        <fullName evidence="2">Uncharacterized protein</fullName>
    </submittedName>
</protein>
<name>A0A432MKH1_9BACT</name>
<evidence type="ECO:0000256" key="1">
    <source>
        <dbReference type="SAM" id="Phobius"/>
    </source>
</evidence>
<keyword evidence="3" id="KW-1185">Reference proteome</keyword>
<comment type="caution">
    <text evidence="2">The sequence shown here is derived from an EMBL/GenBank/DDBJ whole genome shotgun (WGS) entry which is preliminary data.</text>
</comment>
<gene>
    <name evidence="2" type="ORF">TsocGM_10365</name>
</gene>
<dbReference type="Proteomes" id="UP000280296">
    <property type="component" value="Unassembled WGS sequence"/>
</dbReference>
<dbReference type="RefSeq" id="WP_126725246.1">
    <property type="nucleotide sequence ID" value="NZ_RYZH01000017.1"/>
</dbReference>
<dbReference type="EMBL" id="RYZH01000017">
    <property type="protein sequence ID" value="RUL87759.1"/>
    <property type="molecule type" value="Genomic_DNA"/>
</dbReference>
<dbReference type="OrthoDB" id="213905at2"/>
<sequence>MRPRTAPILVLIASAGLVAGLAGMLRNREIPLGVPGEWTWSRLGPGIRPVAADVGLALAGLALYAGFAAIGRRDLGRERPGRGREAAWVAALVGLGAAAQVAAMGAAPPGYGIAKAVTLAMSGSSGYFHVAREEMADPSAFLASYPEWIQEQDVYHIGTHPPGLFVLSRAALGLMDSSPGLARAVDDAMPDQLDNAFRQIIGPMPRADRSALVLVAVLTLLASASASAPLYLMLRGSGASPAVSWSSAALWPLVPSAVLFQPTADAAFPLLSASAVALATRRGPAASVLAGAVLAAGMACSLVFLAVGLIVGLTMATSPGEPARRRVSRFVLTGVGFLVPTLLGWAATGANPFAIWWWNQRNHAGFYVEHPRSYLAWLAANPVELAVGLGLPATAWGLVAMAGGRAPRVSWLSLAVLAVLTLSGRNLSEVGRLWLPFFPMLLAAAGPGQDRMGGGAATLGGTAALMAVQVVAMELTIQVVYPVS</sequence>
<keyword evidence="1" id="KW-0812">Transmembrane</keyword>
<reference evidence="2 3" key="1">
    <citation type="submission" date="2018-12" db="EMBL/GenBank/DDBJ databases">
        <authorList>
            <person name="Toschakov S.V."/>
        </authorList>
    </citation>
    <scope>NUCLEOTIDE SEQUENCE [LARGE SCALE GENOMIC DNA]</scope>
    <source>
        <strain evidence="2 3">GM2012</strain>
    </source>
</reference>
<evidence type="ECO:0000313" key="3">
    <source>
        <dbReference type="Proteomes" id="UP000280296"/>
    </source>
</evidence>
<feature type="transmembrane region" description="Helical" evidence="1">
    <location>
        <begin position="330"/>
        <end position="358"/>
    </location>
</feature>
<keyword evidence="1" id="KW-0472">Membrane</keyword>
<evidence type="ECO:0000313" key="2">
    <source>
        <dbReference type="EMBL" id="RUL87759.1"/>
    </source>
</evidence>
<feature type="transmembrane region" description="Helical" evidence="1">
    <location>
        <begin position="378"/>
        <end position="402"/>
    </location>
</feature>
<keyword evidence="1" id="KW-1133">Transmembrane helix</keyword>
<feature type="transmembrane region" description="Helical" evidence="1">
    <location>
        <begin position="46"/>
        <end position="65"/>
    </location>
</feature>
<dbReference type="AlphaFoldDB" id="A0A432MKH1"/>
<reference evidence="2 3" key="2">
    <citation type="submission" date="2019-01" db="EMBL/GenBank/DDBJ databases">
        <title>Tautonia sociabilis, a novel thermotolerant planctomycete of Isosphaeraceae family, isolated from a 4000 m deep subterranean habitat.</title>
        <authorList>
            <person name="Kovaleva O.L."/>
            <person name="Elcheninov A.G."/>
            <person name="Van Heerden E."/>
            <person name="Toshchakov S.V."/>
            <person name="Novikov A."/>
            <person name="Bonch-Osmolovskaya E.A."/>
            <person name="Kublanov I.V."/>
        </authorList>
    </citation>
    <scope>NUCLEOTIDE SEQUENCE [LARGE SCALE GENOMIC DNA]</scope>
    <source>
        <strain evidence="2 3">GM2012</strain>
    </source>
</reference>
<proteinExistence type="predicted"/>
<feature type="transmembrane region" description="Helical" evidence="1">
    <location>
        <begin position="288"/>
        <end position="318"/>
    </location>
</feature>
<accession>A0A432MKH1</accession>